<protein>
    <submittedName>
        <fullName evidence="1">PqqD family protein</fullName>
    </submittedName>
</protein>
<dbReference type="Pfam" id="PF05402">
    <property type="entry name" value="PqqD"/>
    <property type="match status" value="1"/>
</dbReference>
<sequence length="90" mass="9929">MPPTLSDRIVWQDVEGELVLFDLRDEKYHGLNPIASEIWRSIARGEDVDAIVDTLAACHDAPRATVAADVRAFVTQALADGLLEPDDQSR</sequence>
<dbReference type="InterPro" id="IPR008792">
    <property type="entry name" value="PQQD"/>
</dbReference>
<dbReference type="KEGG" id="spap:H3Z74_15775"/>
<dbReference type="InterPro" id="IPR041881">
    <property type="entry name" value="PqqD_sf"/>
</dbReference>
<organism evidence="1 2">
    <name type="scientific">Sphingomonas alpina</name>
    <dbReference type="NCBI Taxonomy" id="653931"/>
    <lineage>
        <taxon>Bacteria</taxon>
        <taxon>Pseudomonadati</taxon>
        <taxon>Pseudomonadota</taxon>
        <taxon>Alphaproteobacteria</taxon>
        <taxon>Sphingomonadales</taxon>
        <taxon>Sphingomonadaceae</taxon>
        <taxon>Sphingomonas</taxon>
    </lineage>
</organism>
<dbReference type="RefSeq" id="WP_187760546.1">
    <property type="nucleotide sequence ID" value="NZ_CP061038.1"/>
</dbReference>
<evidence type="ECO:0000313" key="1">
    <source>
        <dbReference type="EMBL" id="QNQ08217.1"/>
    </source>
</evidence>
<dbReference type="EMBL" id="CP061038">
    <property type="protein sequence ID" value="QNQ08217.1"/>
    <property type="molecule type" value="Genomic_DNA"/>
</dbReference>
<reference evidence="1 2" key="1">
    <citation type="submission" date="2020-09" db="EMBL/GenBank/DDBJ databases">
        <title>Sphingomonas sp., a new species isolated from pork steak.</title>
        <authorList>
            <person name="Heidler von Heilborn D."/>
        </authorList>
    </citation>
    <scope>NUCLEOTIDE SEQUENCE [LARGE SCALE GENOMIC DNA]</scope>
    <source>
        <strain evidence="2">S8-3T</strain>
    </source>
</reference>
<accession>A0A7H0LEW4</accession>
<dbReference type="Proteomes" id="UP000516148">
    <property type="component" value="Chromosome"/>
</dbReference>
<name>A0A7H0LEW4_9SPHN</name>
<gene>
    <name evidence="1" type="ORF">H3Z74_15775</name>
</gene>
<keyword evidence="2" id="KW-1185">Reference proteome</keyword>
<proteinExistence type="predicted"/>
<dbReference type="AlphaFoldDB" id="A0A7H0LEW4"/>
<dbReference type="Gene3D" id="1.10.10.1150">
    <property type="entry name" value="Coenzyme PQQ synthesis protein D (PqqD)"/>
    <property type="match status" value="1"/>
</dbReference>
<evidence type="ECO:0000313" key="2">
    <source>
        <dbReference type="Proteomes" id="UP000516148"/>
    </source>
</evidence>